<name>A0ACC2EKC2_DIPCM</name>
<gene>
    <name evidence="1" type="ORF">O6H91_02G123500</name>
</gene>
<proteinExistence type="predicted"/>
<dbReference type="EMBL" id="CM055093">
    <property type="protein sequence ID" value="KAJ7566902.1"/>
    <property type="molecule type" value="Genomic_DNA"/>
</dbReference>
<dbReference type="Proteomes" id="UP001162992">
    <property type="component" value="Chromosome 2"/>
</dbReference>
<protein>
    <submittedName>
        <fullName evidence="1">Uncharacterized protein</fullName>
    </submittedName>
</protein>
<evidence type="ECO:0000313" key="1">
    <source>
        <dbReference type="EMBL" id="KAJ7566902.1"/>
    </source>
</evidence>
<accession>A0ACC2EKC2</accession>
<comment type="caution">
    <text evidence="1">The sequence shown here is derived from an EMBL/GenBank/DDBJ whole genome shotgun (WGS) entry which is preliminary data.</text>
</comment>
<sequence length="859" mass="93418">MLCRCAVMGLLCPPPSEALDKQTAVTCCQSGNSPQLLSAGNHNNHDSLRVKGCDESSTRHKLVSLVLGDTASTVRKKGSVEYSHGSGKNADLIKETSKIKENFHTDEVWEYPPPIASTASRGRLLGYSAKQSSRLNKSNFNAVAPSSIILGFDTPALSNCVGNSLVKDELPKALTPEIPRSSESFSEDDMSMYSNVSLKKKASSPLAEMLLASNNDGILLCSTNNVAGVKMLEDKGNLVDNVQDSCITLQQCRTVYTEKMCFTSMPVDIPKLHDIAKSSRSLAPGMFTICHTDGPLLHCNAASSSSLLQAKQVDLTFGAQSHPSGNEPHSKSERWSAAFKVSSKASASHRQGLSSPHLPLSPLGPRCGLLDTGSAGSLISPCKGKLFGSSASSCSPAKPQFLSSERYTYQCSAAAEELTPHTLHDLIEDCDRRNSLPGTPKKALGLCGIDSISGHVTSNKSYVGVPTRRSLVGSFEESLLSGHFLAGHSSQSLDGFQALLSVSGGSWSPPVRKLPFSVTCVDGDNIQLYYASIDIAGDISCIKTKSNKHRSARYNEESQGIKRRYRIPVQGRVQLVLSNPEATPVHTFICSYDLTDMPPGTKTFLRHKVSLKSALSTPSLKNGHGVTYENNISTRRLPSTFSALRPMVPLKDKTIKESKNKAEGAVNNLHAVHDHLIEMSSSEGHERNCADMTKNCGRKMLGRSDIMNVKDEKIVHIEPTENGMNHESAAKYVKAEISERWGMSSNRTSRRLSGDHVYAGFGRSMEYGGTVLRYALHLKFMCTPVKCPQSETVTTAIQENSPETTDLPTWVKKGCDARRFYLYGDLRVVFPQRQSDADEGKLEAQYDFPADPKYFECGS</sequence>
<evidence type="ECO:0000313" key="2">
    <source>
        <dbReference type="Proteomes" id="UP001162992"/>
    </source>
</evidence>
<reference evidence="2" key="1">
    <citation type="journal article" date="2024" name="Proc. Natl. Acad. Sci. U.S.A.">
        <title>Extraordinary preservation of gene collinearity over three hundred million years revealed in homosporous lycophytes.</title>
        <authorList>
            <person name="Li C."/>
            <person name="Wickell D."/>
            <person name="Kuo L.Y."/>
            <person name="Chen X."/>
            <person name="Nie B."/>
            <person name="Liao X."/>
            <person name="Peng D."/>
            <person name="Ji J."/>
            <person name="Jenkins J."/>
            <person name="Williams M."/>
            <person name="Shu S."/>
            <person name="Plott C."/>
            <person name="Barry K."/>
            <person name="Rajasekar S."/>
            <person name="Grimwood J."/>
            <person name="Han X."/>
            <person name="Sun S."/>
            <person name="Hou Z."/>
            <person name="He W."/>
            <person name="Dai G."/>
            <person name="Sun C."/>
            <person name="Schmutz J."/>
            <person name="Leebens-Mack J.H."/>
            <person name="Li F.W."/>
            <person name="Wang L."/>
        </authorList>
    </citation>
    <scope>NUCLEOTIDE SEQUENCE [LARGE SCALE GENOMIC DNA]</scope>
    <source>
        <strain evidence="2">cv. PW_Plant_1</strain>
    </source>
</reference>
<organism evidence="1 2">
    <name type="scientific">Diphasiastrum complanatum</name>
    <name type="common">Issler's clubmoss</name>
    <name type="synonym">Lycopodium complanatum</name>
    <dbReference type="NCBI Taxonomy" id="34168"/>
    <lineage>
        <taxon>Eukaryota</taxon>
        <taxon>Viridiplantae</taxon>
        <taxon>Streptophyta</taxon>
        <taxon>Embryophyta</taxon>
        <taxon>Tracheophyta</taxon>
        <taxon>Lycopodiopsida</taxon>
        <taxon>Lycopodiales</taxon>
        <taxon>Lycopodiaceae</taxon>
        <taxon>Lycopodioideae</taxon>
        <taxon>Diphasiastrum</taxon>
    </lineage>
</organism>
<keyword evidence="2" id="KW-1185">Reference proteome</keyword>